<dbReference type="PROSITE" id="PS50850">
    <property type="entry name" value="MFS"/>
    <property type="match status" value="1"/>
</dbReference>
<feature type="transmembrane region" description="Helical" evidence="7">
    <location>
        <begin position="104"/>
        <end position="126"/>
    </location>
</feature>
<evidence type="ECO:0000256" key="2">
    <source>
        <dbReference type="ARBA" id="ARBA00022448"/>
    </source>
</evidence>
<feature type="transmembrane region" description="Helical" evidence="7">
    <location>
        <begin position="421"/>
        <end position="444"/>
    </location>
</feature>
<feature type="transmembrane region" description="Helical" evidence="7">
    <location>
        <begin position="194"/>
        <end position="213"/>
    </location>
</feature>
<dbReference type="PRINTS" id="PR01036">
    <property type="entry name" value="TCRTETB"/>
</dbReference>
<feature type="transmembrane region" description="Helical" evidence="7">
    <location>
        <begin position="219"/>
        <end position="235"/>
    </location>
</feature>
<feature type="transmembrane region" description="Helical" evidence="7">
    <location>
        <begin position="79"/>
        <end position="98"/>
    </location>
</feature>
<dbReference type="InterPro" id="IPR011701">
    <property type="entry name" value="MFS"/>
</dbReference>
<dbReference type="Proteomes" id="UP001256827">
    <property type="component" value="Chromosome"/>
</dbReference>
<dbReference type="Pfam" id="PF07690">
    <property type="entry name" value="MFS_1"/>
    <property type="match status" value="1"/>
</dbReference>
<dbReference type="SUPFAM" id="SSF103473">
    <property type="entry name" value="MFS general substrate transporter"/>
    <property type="match status" value="1"/>
</dbReference>
<feature type="transmembrane region" description="Helical" evidence="7">
    <location>
        <begin position="12"/>
        <end position="34"/>
    </location>
</feature>
<evidence type="ECO:0000313" key="9">
    <source>
        <dbReference type="EMBL" id="WNC17591.1"/>
    </source>
</evidence>
<evidence type="ECO:0000256" key="1">
    <source>
        <dbReference type="ARBA" id="ARBA00004651"/>
    </source>
</evidence>
<feature type="domain" description="Major facilitator superfamily (MFS) profile" evidence="8">
    <location>
        <begin position="13"/>
        <end position="450"/>
    </location>
</feature>
<evidence type="ECO:0000256" key="4">
    <source>
        <dbReference type="ARBA" id="ARBA00022692"/>
    </source>
</evidence>
<dbReference type="Gene3D" id="1.20.1720.10">
    <property type="entry name" value="Multidrug resistance protein D"/>
    <property type="match status" value="1"/>
</dbReference>
<feature type="transmembrane region" description="Helical" evidence="7">
    <location>
        <begin position="165"/>
        <end position="182"/>
    </location>
</feature>
<evidence type="ECO:0000256" key="6">
    <source>
        <dbReference type="ARBA" id="ARBA00023136"/>
    </source>
</evidence>
<proteinExistence type="predicted"/>
<dbReference type="EMBL" id="CP134050">
    <property type="protein sequence ID" value="WNC17591.1"/>
    <property type="molecule type" value="Genomic_DNA"/>
</dbReference>
<feature type="transmembrane region" description="Helical" evidence="7">
    <location>
        <begin position="138"/>
        <end position="159"/>
    </location>
</feature>
<dbReference type="PANTHER" id="PTHR42718:SF46">
    <property type="entry name" value="BLR6921 PROTEIN"/>
    <property type="match status" value="1"/>
</dbReference>
<dbReference type="PANTHER" id="PTHR42718">
    <property type="entry name" value="MAJOR FACILITATOR SUPERFAMILY MULTIDRUG TRANSPORTER MFSC"/>
    <property type="match status" value="1"/>
</dbReference>
<organism evidence="9 10">
    <name type="scientific">Brevibacillus brevis</name>
    <name type="common">Bacillus brevis</name>
    <dbReference type="NCBI Taxonomy" id="1393"/>
    <lineage>
        <taxon>Bacteria</taxon>
        <taxon>Bacillati</taxon>
        <taxon>Bacillota</taxon>
        <taxon>Bacilli</taxon>
        <taxon>Bacillales</taxon>
        <taxon>Paenibacillaceae</taxon>
        <taxon>Brevibacillus</taxon>
    </lineage>
</organism>
<feature type="transmembrane region" description="Helical" evidence="7">
    <location>
        <begin position="46"/>
        <end position="67"/>
    </location>
</feature>
<evidence type="ECO:0000256" key="5">
    <source>
        <dbReference type="ARBA" id="ARBA00022989"/>
    </source>
</evidence>
<gene>
    <name evidence="9" type="ORF">RGB73_15205</name>
</gene>
<keyword evidence="3" id="KW-1003">Cell membrane</keyword>
<keyword evidence="2" id="KW-0813">Transport</keyword>
<dbReference type="Gene3D" id="1.20.1250.20">
    <property type="entry name" value="MFS general substrate transporter like domains"/>
    <property type="match status" value="1"/>
</dbReference>
<keyword evidence="10" id="KW-1185">Reference proteome</keyword>
<feature type="transmembrane region" description="Helical" evidence="7">
    <location>
        <begin position="378"/>
        <end position="401"/>
    </location>
</feature>
<sequence length="463" mass="49970">MQDISQPYAGDKLVRILAFTLIITVMSATMFNIVLPEIRNDFHLTFSQVSWVTSAYLLIYAVGTVIYGKLADTWKLKNLLTFGLTLFALGSLIGFFSHQFGTVLIGRIVQAIGAAVVPATSTLIPIRYYPPEKRGKALGIAMTGMAIGSALGPVVSAVLVSLLDWRWLFCIPVLTLAAIPFYRKYLDDAIPTSAKMDWLGGCLIAATVALLLLSITNQSMLLALGFALSFGLFQIRIRTAAEPFIRAELFRSKRFSLCLAIAFLMTGTGYSLQFVSPHLLANVHHLAPGLIGFIMVPAAIVTAFLGKKGGSLADQKGNSYLFYVASALLLACFVLLSSFAGTSPVSIAVFLILGNVGVSFMMIALSNAISQTLPKEHAGVGMGLMSMLNFIAGALSATLYSKAIDSGSDQSWNLFEHHPEGYVYSNIYLLLAILILFLACVYYVQFNRVKPKKRVLGKGGGAS</sequence>
<keyword evidence="4 7" id="KW-0812">Transmembrane</keyword>
<keyword evidence="5 7" id="KW-1133">Transmembrane helix</keyword>
<reference evidence="9 10" key="1">
    <citation type="submission" date="2023-09" db="EMBL/GenBank/DDBJ databases">
        <title>Complete Genome and Methylome dissection of Bacillus brevis NEB573 original source of BbsI restriction endonuclease.</title>
        <authorList>
            <person name="Fomenkov A."/>
            <person name="Roberts R.D."/>
        </authorList>
    </citation>
    <scope>NUCLEOTIDE SEQUENCE [LARGE SCALE GENOMIC DNA]</scope>
    <source>
        <strain evidence="9 10">NEB573</strain>
    </source>
</reference>
<feature type="transmembrane region" description="Helical" evidence="7">
    <location>
        <begin position="318"/>
        <end position="339"/>
    </location>
</feature>
<dbReference type="CDD" id="cd17321">
    <property type="entry name" value="MFS_MMR_MDR_like"/>
    <property type="match status" value="1"/>
</dbReference>
<evidence type="ECO:0000256" key="7">
    <source>
        <dbReference type="SAM" id="Phobius"/>
    </source>
</evidence>
<feature type="transmembrane region" description="Helical" evidence="7">
    <location>
        <begin position="286"/>
        <end position="306"/>
    </location>
</feature>
<dbReference type="RefSeq" id="WP_310774018.1">
    <property type="nucleotide sequence ID" value="NZ_CP134050.1"/>
</dbReference>
<evidence type="ECO:0000256" key="3">
    <source>
        <dbReference type="ARBA" id="ARBA00022475"/>
    </source>
</evidence>
<keyword evidence="6 7" id="KW-0472">Membrane</keyword>
<dbReference type="InterPro" id="IPR036259">
    <property type="entry name" value="MFS_trans_sf"/>
</dbReference>
<accession>A0ABY9TC08</accession>
<evidence type="ECO:0000259" key="8">
    <source>
        <dbReference type="PROSITE" id="PS50850"/>
    </source>
</evidence>
<dbReference type="InterPro" id="IPR020846">
    <property type="entry name" value="MFS_dom"/>
</dbReference>
<feature type="transmembrane region" description="Helical" evidence="7">
    <location>
        <begin position="255"/>
        <end position="274"/>
    </location>
</feature>
<protein>
    <submittedName>
        <fullName evidence="9">MFS transporter</fullName>
    </submittedName>
</protein>
<comment type="subcellular location">
    <subcellularLocation>
        <location evidence="1">Cell membrane</location>
        <topology evidence="1">Multi-pass membrane protein</topology>
    </subcellularLocation>
</comment>
<name>A0ABY9TC08_BREBE</name>
<feature type="transmembrane region" description="Helical" evidence="7">
    <location>
        <begin position="345"/>
        <end position="366"/>
    </location>
</feature>
<evidence type="ECO:0000313" key="10">
    <source>
        <dbReference type="Proteomes" id="UP001256827"/>
    </source>
</evidence>